<accession>A0AAE3W8V4</accession>
<protein>
    <recommendedName>
        <fullName evidence="3">YndJ-like protein</fullName>
    </recommendedName>
</protein>
<name>A0AAE3W8V4_9ACTN</name>
<proteinExistence type="predicted"/>
<sequence>MTERAKIAGLAVAAAVGALAGAALTGRRGARTAAVGGLAGAAALTAIEAAARARQRPAEIPAWWSRVAMSGALAASAGWLGGRLTGAGPVAVGVAAGTVAGALGLRPQKVALGPVVGVAVGAAWRRAGGRDVPPAVVAATAVAGFRALAALLFRAPQVELLAERARAEDLPFVVPLEARTGYVGTGYVRELAGVLGGTYREDVPDAGIVASLDDLAGPDFDPSAVDPLVREFYERTTRFRLDIVPEWRLWVRPGYLLYRTFVARPLGQANVPMNQRETLRGVRSRIDTITPDGTDVIGVRGWIRSFADTGEPIYVGIYTTYRHDGRGYVSVGFPVPRGNFTATLLPLHRPGGGLVLTSGSALAHPGHYLTYVDAATRELTTLAVPGFTERLDVFTEGGELRAAHAFSLYGLPFLTLHYRIHRRNQG</sequence>
<evidence type="ECO:0000313" key="1">
    <source>
        <dbReference type="EMBL" id="MDQ0371397.1"/>
    </source>
</evidence>
<dbReference type="EMBL" id="JAUSUZ010000001">
    <property type="protein sequence ID" value="MDQ0371397.1"/>
    <property type="molecule type" value="Genomic_DNA"/>
</dbReference>
<dbReference type="RefSeq" id="WP_307248141.1">
    <property type="nucleotide sequence ID" value="NZ_JAUSUZ010000001.1"/>
</dbReference>
<evidence type="ECO:0000313" key="2">
    <source>
        <dbReference type="Proteomes" id="UP001240236"/>
    </source>
</evidence>
<dbReference type="Proteomes" id="UP001240236">
    <property type="component" value="Unassembled WGS sequence"/>
</dbReference>
<comment type="caution">
    <text evidence="1">The sequence shown here is derived from an EMBL/GenBank/DDBJ whole genome shotgun (WGS) entry which is preliminary data.</text>
</comment>
<gene>
    <name evidence="1" type="ORF">J2S42_008066</name>
</gene>
<evidence type="ECO:0008006" key="3">
    <source>
        <dbReference type="Google" id="ProtNLM"/>
    </source>
</evidence>
<organism evidence="1 2">
    <name type="scientific">Catenuloplanes indicus</name>
    <dbReference type="NCBI Taxonomy" id="137267"/>
    <lineage>
        <taxon>Bacteria</taxon>
        <taxon>Bacillati</taxon>
        <taxon>Actinomycetota</taxon>
        <taxon>Actinomycetes</taxon>
        <taxon>Micromonosporales</taxon>
        <taxon>Micromonosporaceae</taxon>
        <taxon>Catenuloplanes</taxon>
    </lineage>
</organism>
<reference evidence="1 2" key="1">
    <citation type="submission" date="2023-07" db="EMBL/GenBank/DDBJ databases">
        <title>Sequencing the genomes of 1000 actinobacteria strains.</title>
        <authorList>
            <person name="Klenk H.-P."/>
        </authorList>
    </citation>
    <scope>NUCLEOTIDE SEQUENCE [LARGE SCALE GENOMIC DNA]</scope>
    <source>
        <strain evidence="1 2">DSM 44709</strain>
    </source>
</reference>
<dbReference type="AlphaFoldDB" id="A0AAE3W8V4"/>
<keyword evidence="2" id="KW-1185">Reference proteome</keyword>